<dbReference type="Proteomes" id="UP001162131">
    <property type="component" value="Unassembled WGS sequence"/>
</dbReference>
<protein>
    <recommendedName>
        <fullName evidence="3">FYVE-type domain-containing protein</fullName>
    </recommendedName>
</protein>
<gene>
    <name evidence="1" type="ORF">BSTOLATCC_MIC59786</name>
</gene>
<organism evidence="1 2">
    <name type="scientific">Blepharisma stoltei</name>
    <dbReference type="NCBI Taxonomy" id="1481888"/>
    <lineage>
        <taxon>Eukaryota</taxon>
        <taxon>Sar</taxon>
        <taxon>Alveolata</taxon>
        <taxon>Ciliophora</taxon>
        <taxon>Postciliodesmatophora</taxon>
        <taxon>Heterotrichea</taxon>
        <taxon>Heterotrichida</taxon>
        <taxon>Blepharismidae</taxon>
        <taxon>Blepharisma</taxon>
    </lineage>
</organism>
<name>A0AAU9K2D6_9CILI</name>
<keyword evidence="2" id="KW-1185">Reference proteome</keyword>
<comment type="caution">
    <text evidence="1">The sequence shown here is derived from an EMBL/GenBank/DDBJ whole genome shotgun (WGS) entry which is preliminary data.</text>
</comment>
<dbReference type="AlphaFoldDB" id="A0AAU9K2D6"/>
<evidence type="ECO:0008006" key="3">
    <source>
        <dbReference type="Google" id="ProtNLM"/>
    </source>
</evidence>
<dbReference type="EMBL" id="CAJZBQ010000057">
    <property type="protein sequence ID" value="CAG9333980.1"/>
    <property type="molecule type" value="Genomic_DNA"/>
</dbReference>
<dbReference type="InterPro" id="IPR011011">
    <property type="entry name" value="Znf_FYVE_PHD"/>
</dbReference>
<evidence type="ECO:0000313" key="1">
    <source>
        <dbReference type="EMBL" id="CAG9333980.1"/>
    </source>
</evidence>
<accession>A0AAU9K2D6</accession>
<evidence type="ECO:0000313" key="2">
    <source>
        <dbReference type="Proteomes" id="UP001162131"/>
    </source>
</evidence>
<reference evidence="1" key="1">
    <citation type="submission" date="2021-09" db="EMBL/GenBank/DDBJ databases">
        <authorList>
            <consortium name="AG Swart"/>
            <person name="Singh M."/>
            <person name="Singh A."/>
            <person name="Seah K."/>
            <person name="Emmerich C."/>
        </authorList>
    </citation>
    <scope>NUCLEOTIDE SEQUENCE</scope>
    <source>
        <strain evidence="1">ATCC30299</strain>
    </source>
</reference>
<sequence length="283" mass="32793">MRLSDIIINSSQSSQDSTPVKLNKNSFNPLNFESPDFQKTYELCNCCKQNFPLSSRSHVCKNCKTFNCSKHLILENRYDAERICEACYKEKISIQRYEELKEVEETIQKEIQLCLHEREKKTILLTKEITHTKSLRKQLKTYSAGAEEKAKLLELQVSLEKEEVLKLKESLEMYEGQKEAKKYTEDASNRWLTKIQMEYSEKASLENSLESQISELKTKNNSLENTLRAMIPIETVAENLCKICLLKCKSVFASVPIPPKLKSRISSRFVNELVRDKCACQII</sequence>
<dbReference type="SUPFAM" id="SSF57903">
    <property type="entry name" value="FYVE/PHD zinc finger"/>
    <property type="match status" value="1"/>
</dbReference>
<proteinExistence type="predicted"/>